<feature type="region of interest" description="Disordered" evidence="1">
    <location>
        <begin position="52"/>
        <end position="93"/>
    </location>
</feature>
<name>I4EE43_9BACT</name>
<dbReference type="Proteomes" id="UP000004221">
    <property type="component" value="Unassembled WGS sequence"/>
</dbReference>
<dbReference type="PANTHER" id="PTHR34404:SF3">
    <property type="entry name" value="REGULATORY PROTEIN, FMDB FAMILY"/>
    <property type="match status" value="1"/>
</dbReference>
<evidence type="ECO:0000313" key="3">
    <source>
        <dbReference type="EMBL" id="CCF82955.1"/>
    </source>
</evidence>
<evidence type="ECO:0000259" key="2">
    <source>
        <dbReference type="SMART" id="SM00834"/>
    </source>
</evidence>
<feature type="compositionally biased region" description="Basic and acidic residues" evidence="1">
    <location>
        <begin position="124"/>
        <end position="140"/>
    </location>
</feature>
<sequence length="150" mass="16473">MPIYEYRCADCQRKVSVFFRSFATVGDPACPRCGGSNLERLFSRVVVRRGGSRSDVADPGMEGDSGFGDDGMGGENDFGMDPFGGRMPGFDENADPREIARWTRQMSAQMGEPLDSDLEQALTDIERGADPEEVMDRLEESEPPPPANDL</sequence>
<dbReference type="InterPro" id="IPR013429">
    <property type="entry name" value="Regulatory_FmdB_Zinc_ribbon"/>
</dbReference>
<gene>
    <name evidence="3" type="ORF">NITHO_1700013</name>
</gene>
<reference evidence="3 4" key="1">
    <citation type="journal article" date="2012" name="ISME J.">
        <title>Nitrification expanded: discovery, physiology and genomics of a nitrite-oxidizing bacterium from the phylum Chloroflexi.</title>
        <authorList>
            <person name="Sorokin D.Y."/>
            <person name="Lucker S."/>
            <person name="Vejmelkova D."/>
            <person name="Kostrikina N.A."/>
            <person name="Kleerebezem R."/>
            <person name="Rijpstra W.I."/>
            <person name="Damste J.S."/>
            <person name="Le Paslier D."/>
            <person name="Muyzer G."/>
            <person name="Wagner M."/>
            <person name="van Loosdrecht M.C."/>
            <person name="Daims H."/>
        </authorList>
    </citation>
    <scope>NUCLEOTIDE SEQUENCE [LARGE SCALE GENOMIC DNA]</scope>
    <source>
        <strain evidence="4">none</strain>
    </source>
</reference>
<proteinExistence type="predicted"/>
<dbReference type="RefSeq" id="WP_008475541.1">
    <property type="nucleotide sequence ID" value="NZ_CAGS01000080.1"/>
</dbReference>
<protein>
    <submittedName>
        <fullName evidence="3">Regulatory protein, FmdB family</fullName>
    </submittedName>
</protein>
<comment type="caution">
    <text evidence="3">The sequence shown here is derived from an EMBL/GenBank/DDBJ whole genome shotgun (WGS) entry which is preliminary data.</text>
</comment>
<dbReference type="PANTHER" id="PTHR34404">
    <property type="entry name" value="REGULATORY PROTEIN, FMDB FAMILY"/>
    <property type="match status" value="1"/>
</dbReference>
<dbReference type="OrthoDB" id="9806664at2"/>
<organism evidence="3 4">
    <name type="scientific">Nitrolancea hollandica Lb</name>
    <dbReference type="NCBI Taxonomy" id="1129897"/>
    <lineage>
        <taxon>Bacteria</taxon>
        <taxon>Pseudomonadati</taxon>
        <taxon>Thermomicrobiota</taxon>
        <taxon>Thermomicrobia</taxon>
        <taxon>Sphaerobacterales</taxon>
        <taxon>Sphaerobacterineae</taxon>
        <taxon>Sphaerobacteraceae</taxon>
        <taxon>Nitrolancea</taxon>
    </lineage>
</organism>
<feature type="region of interest" description="Disordered" evidence="1">
    <location>
        <begin position="108"/>
        <end position="150"/>
    </location>
</feature>
<dbReference type="Pfam" id="PF09723">
    <property type="entry name" value="Zn_ribbon_8"/>
    <property type="match status" value="1"/>
</dbReference>
<dbReference type="AlphaFoldDB" id="I4EE43"/>
<evidence type="ECO:0000256" key="1">
    <source>
        <dbReference type="SAM" id="MobiDB-lite"/>
    </source>
</evidence>
<evidence type="ECO:0000313" key="4">
    <source>
        <dbReference type="Proteomes" id="UP000004221"/>
    </source>
</evidence>
<keyword evidence="4" id="KW-1185">Reference proteome</keyword>
<dbReference type="EMBL" id="CAGS01000080">
    <property type="protein sequence ID" value="CCF82955.1"/>
    <property type="molecule type" value="Genomic_DNA"/>
</dbReference>
<feature type="domain" description="Putative regulatory protein FmdB zinc ribbon" evidence="2">
    <location>
        <begin position="1"/>
        <end position="43"/>
    </location>
</feature>
<feature type="compositionally biased region" description="Gly residues" evidence="1">
    <location>
        <begin position="63"/>
        <end position="76"/>
    </location>
</feature>
<dbReference type="SMART" id="SM00834">
    <property type="entry name" value="CxxC_CXXC_SSSS"/>
    <property type="match status" value="1"/>
</dbReference>
<dbReference type="NCBIfam" id="TIGR02605">
    <property type="entry name" value="CxxC_CxxC_SSSS"/>
    <property type="match status" value="1"/>
</dbReference>
<accession>I4EE43</accession>